<dbReference type="EMBL" id="JAGGKS010000002">
    <property type="protein sequence ID" value="MBP1925259.1"/>
    <property type="molecule type" value="Genomic_DNA"/>
</dbReference>
<comment type="caution">
    <text evidence="1">The sequence shown here is derived from an EMBL/GenBank/DDBJ whole genome shotgun (WGS) entry which is preliminary data.</text>
</comment>
<accession>A0ABS4GC44</accession>
<keyword evidence="1" id="KW-0489">Methyltransferase</keyword>
<dbReference type="InterPro" id="IPR029063">
    <property type="entry name" value="SAM-dependent_MTases_sf"/>
</dbReference>
<keyword evidence="2" id="KW-1185">Reference proteome</keyword>
<dbReference type="GO" id="GO:0032259">
    <property type="term" value="P:methylation"/>
    <property type="evidence" value="ECO:0007669"/>
    <property type="project" value="UniProtKB-KW"/>
</dbReference>
<dbReference type="GO" id="GO:0008168">
    <property type="term" value="F:methyltransferase activity"/>
    <property type="evidence" value="ECO:0007669"/>
    <property type="project" value="UniProtKB-KW"/>
</dbReference>
<keyword evidence="1" id="KW-0808">Transferase</keyword>
<dbReference type="Proteomes" id="UP001519342">
    <property type="component" value="Unassembled WGS sequence"/>
</dbReference>
<proteinExistence type="predicted"/>
<evidence type="ECO:0000313" key="2">
    <source>
        <dbReference type="Proteomes" id="UP001519342"/>
    </source>
</evidence>
<gene>
    <name evidence="1" type="ORF">J2Z76_001116</name>
</gene>
<protein>
    <submittedName>
        <fullName evidence="1">SAM-dependent methyltransferase</fullName>
    </submittedName>
</protein>
<dbReference type="RefSeq" id="WP_209510983.1">
    <property type="nucleotide sequence ID" value="NZ_JAGGKS010000002.1"/>
</dbReference>
<name>A0ABS4GC44_9FIRM</name>
<dbReference type="Gene3D" id="3.40.50.150">
    <property type="entry name" value="Vaccinia Virus protein VP39"/>
    <property type="match status" value="1"/>
</dbReference>
<dbReference type="SUPFAM" id="SSF53335">
    <property type="entry name" value="S-adenosyl-L-methionine-dependent methyltransferases"/>
    <property type="match status" value="1"/>
</dbReference>
<reference evidence="1 2" key="1">
    <citation type="submission" date="2021-03" db="EMBL/GenBank/DDBJ databases">
        <title>Genomic Encyclopedia of Type Strains, Phase IV (KMG-IV): sequencing the most valuable type-strain genomes for metagenomic binning, comparative biology and taxonomic classification.</title>
        <authorList>
            <person name="Goeker M."/>
        </authorList>
    </citation>
    <scope>NUCLEOTIDE SEQUENCE [LARGE SCALE GENOMIC DNA]</scope>
    <source>
        <strain evidence="1 2">DSM 24004</strain>
    </source>
</reference>
<sequence length="451" mass="51977">MIVDKIDGCLVLQEFDLVSTLSEFKYNRTTPEYIERSILKYIYLKNHITFNAEYGFEELLFGISDEVLSKIISDVKTMFFSSERINYNSFHDAYLFYYLEANIFKVWKPLLDLHINNLLKKDLIILDIGAGPGSVPLGIVEFYKLLAVKNPGLQFSIIIDIIEAEETFIDIANHMISETARFNTSNLGVKLRNKVHQVLDEKFEYNSMDTYDLITMSNFMTINERDNIKRGTAILSQLPRILKEDGSIIIIEPGDSVNGQLMKTIRNEITDSGDLNVYSPCSGVWEKKESYKCNCYSPTRTYWNVPRLHKFLFKKGIRKAGREQLPFQYVVYRRDGLTKYNEVVNQQYYVKLKDLRQCFGKSINVKANVRSVIERKNSHQLAILLCDGSCTFDKQESEIKAVMNKDFLTAVGITCHVIAGERLTLKNVIVKSTKYGVELEVSNDSKIDIEY</sequence>
<organism evidence="1 2">
    <name type="scientific">Sedimentibacter acidaminivorans</name>
    <dbReference type="NCBI Taxonomy" id="913099"/>
    <lineage>
        <taxon>Bacteria</taxon>
        <taxon>Bacillati</taxon>
        <taxon>Bacillota</taxon>
        <taxon>Tissierellia</taxon>
        <taxon>Sedimentibacter</taxon>
    </lineage>
</organism>
<evidence type="ECO:0000313" key="1">
    <source>
        <dbReference type="EMBL" id="MBP1925259.1"/>
    </source>
</evidence>